<evidence type="ECO:0000313" key="3">
    <source>
        <dbReference type="Proteomes" id="UP001152795"/>
    </source>
</evidence>
<organism evidence="2 3">
    <name type="scientific">Paramuricea clavata</name>
    <name type="common">Red gorgonian</name>
    <name type="synonym">Violescent sea-whip</name>
    <dbReference type="NCBI Taxonomy" id="317549"/>
    <lineage>
        <taxon>Eukaryota</taxon>
        <taxon>Metazoa</taxon>
        <taxon>Cnidaria</taxon>
        <taxon>Anthozoa</taxon>
        <taxon>Octocorallia</taxon>
        <taxon>Malacalcyonacea</taxon>
        <taxon>Plexauridae</taxon>
        <taxon>Paramuricea</taxon>
    </lineage>
</organism>
<evidence type="ECO:0000313" key="2">
    <source>
        <dbReference type="EMBL" id="CAB3988664.1"/>
    </source>
</evidence>
<protein>
    <submittedName>
        <fullName evidence="2">Uncharacterized protein</fullName>
    </submittedName>
</protein>
<dbReference type="EMBL" id="CACRXK020001361">
    <property type="protein sequence ID" value="CAB3988664.1"/>
    <property type="molecule type" value="Genomic_DNA"/>
</dbReference>
<keyword evidence="3" id="KW-1185">Reference proteome</keyword>
<sequence length="342" mass="38927">MDGLKRARIKRGAQRAQATKIWNEAELLINGETNEVNIEKLRVILATYDAKIELLRKLDETVSDLIEDEKGLETEIVEADDYLTELTKKSATILKVIVSKEHESKALERFWNLESIGILPDEITTHEDKFVKEYQDSSIRLSCLNEDQETSKVTAEVTDTSTNASITQIIPPTKFSDLQRLLRTTAWVLRFVNTLQKGNACKGKPLKVHKVENARNVWIREIQNDAYSNELANIQKPKTSCLPLVRQLRLFTLEDNIIRCGGRIHNAPVEHSAKFPILLPKPPFHLAGCQRRTRETTTRWIKPNPDTNTPEVLDSNNSPVHQENTSQMCNVSKGLRNTIQCP</sequence>
<reference evidence="2" key="1">
    <citation type="submission" date="2020-04" db="EMBL/GenBank/DDBJ databases">
        <authorList>
            <person name="Alioto T."/>
            <person name="Alioto T."/>
            <person name="Gomez Garrido J."/>
        </authorList>
    </citation>
    <scope>NUCLEOTIDE SEQUENCE</scope>
    <source>
        <strain evidence="2">A484AB</strain>
    </source>
</reference>
<evidence type="ECO:0000256" key="1">
    <source>
        <dbReference type="SAM" id="MobiDB-lite"/>
    </source>
</evidence>
<feature type="compositionally biased region" description="Polar residues" evidence="1">
    <location>
        <begin position="305"/>
        <end position="325"/>
    </location>
</feature>
<gene>
    <name evidence="2" type="ORF">PACLA_8A029166</name>
</gene>
<dbReference type="Proteomes" id="UP001152795">
    <property type="component" value="Unassembled WGS sequence"/>
</dbReference>
<accession>A0A6S7G645</accession>
<comment type="caution">
    <text evidence="2">The sequence shown here is derived from an EMBL/GenBank/DDBJ whole genome shotgun (WGS) entry which is preliminary data.</text>
</comment>
<feature type="region of interest" description="Disordered" evidence="1">
    <location>
        <begin position="300"/>
        <end position="325"/>
    </location>
</feature>
<name>A0A6S7G645_PARCT</name>
<proteinExistence type="predicted"/>
<dbReference type="AlphaFoldDB" id="A0A6S7G645"/>